<dbReference type="AlphaFoldDB" id="A0A318RDJ2"/>
<feature type="region of interest" description="Disordered" evidence="3">
    <location>
        <begin position="1"/>
        <end position="24"/>
    </location>
</feature>
<dbReference type="PANTHER" id="PTHR30055:SF209">
    <property type="entry name" value="POSSIBLE TRANSCRIPTIONAL REGULATORY PROTEIN (PROBABLY TETR-FAMILY)"/>
    <property type="match status" value="1"/>
</dbReference>
<name>A0A318RDJ2_WILLI</name>
<dbReference type="InterPro" id="IPR009057">
    <property type="entry name" value="Homeodomain-like_sf"/>
</dbReference>
<dbReference type="Gene3D" id="1.10.357.10">
    <property type="entry name" value="Tetracycline Repressor, domain 2"/>
    <property type="match status" value="1"/>
</dbReference>
<proteinExistence type="predicted"/>
<dbReference type="EMBL" id="QJSP01000015">
    <property type="protein sequence ID" value="PYE13789.1"/>
    <property type="molecule type" value="Genomic_DNA"/>
</dbReference>
<dbReference type="SUPFAM" id="SSF46689">
    <property type="entry name" value="Homeodomain-like"/>
    <property type="match status" value="1"/>
</dbReference>
<evidence type="ECO:0000256" key="3">
    <source>
        <dbReference type="SAM" id="MobiDB-lite"/>
    </source>
</evidence>
<feature type="DNA-binding region" description="H-T-H motif" evidence="2">
    <location>
        <begin position="75"/>
        <end position="94"/>
    </location>
</feature>
<evidence type="ECO:0000313" key="6">
    <source>
        <dbReference type="Proteomes" id="UP000247591"/>
    </source>
</evidence>
<dbReference type="InterPro" id="IPR001647">
    <property type="entry name" value="HTH_TetR"/>
</dbReference>
<dbReference type="GO" id="GO:0003700">
    <property type="term" value="F:DNA-binding transcription factor activity"/>
    <property type="evidence" value="ECO:0007669"/>
    <property type="project" value="TreeGrafter"/>
</dbReference>
<evidence type="ECO:0000256" key="1">
    <source>
        <dbReference type="ARBA" id="ARBA00023125"/>
    </source>
</evidence>
<dbReference type="PRINTS" id="PR00455">
    <property type="entry name" value="HTHTETR"/>
</dbReference>
<protein>
    <submittedName>
        <fullName evidence="5">TetR family transcriptional regulator</fullName>
    </submittedName>
</protein>
<dbReference type="GO" id="GO:0000976">
    <property type="term" value="F:transcription cis-regulatory region binding"/>
    <property type="evidence" value="ECO:0007669"/>
    <property type="project" value="TreeGrafter"/>
</dbReference>
<keyword evidence="1 2" id="KW-0238">DNA-binding</keyword>
<keyword evidence="6" id="KW-1185">Reference proteome</keyword>
<dbReference type="Proteomes" id="UP000247591">
    <property type="component" value="Unassembled WGS sequence"/>
</dbReference>
<evidence type="ECO:0000259" key="4">
    <source>
        <dbReference type="PROSITE" id="PS50977"/>
    </source>
</evidence>
<reference evidence="5 6" key="1">
    <citation type="submission" date="2018-06" db="EMBL/GenBank/DDBJ databases">
        <title>Genomic Encyclopedia of Type Strains, Phase IV (KMG-IV): sequencing the most valuable type-strain genomes for metagenomic binning, comparative biology and taxonomic classification.</title>
        <authorList>
            <person name="Goeker M."/>
        </authorList>
    </citation>
    <scope>NUCLEOTIDE SEQUENCE [LARGE SCALE GENOMIC DNA]</scope>
    <source>
        <strain evidence="5 6">DSM 45521</strain>
    </source>
</reference>
<organism evidence="5 6">
    <name type="scientific">Williamsia limnetica</name>
    <dbReference type="NCBI Taxonomy" id="882452"/>
    <lineage>
        <taxon>Bacteria</taxon>
        <taxon>Bacillati</taxon>
        <taxon>Actinomycetota</taxon>
        <taxon>Actinomycetes</taxon>
        <taxon>Mycobacteriales</taxon>
        <taxon>Nocardiaceae</taxon>
        <taxon>Williamsia</taxon>
    </lineage>
</organism>
<evidence type="ECO:0000313" key="5">
    <source>
        <dbReference type="EMBL" id="PYE13789.1"/>
    </source>
</evidence>
<sequence>MDPKHTGNSEALPVFDLGSPTPPTHRALPLSNAHQHVFPILESGDSERADAARNRQLLMEAATRLIESQGASAVTMDAVAREAGVGKGTVFRRFGNRTGLMLALLNHSEVQLQQAFLTGPAPLGPGSPGERVDPLDRLIAFGRARLATASAHLDILLEAEDTGPQRFSHPTRTVIVMHTRMLLTQMGFRGNLEVMCMAILAPLEAPAIHHMRTNDSMSVEEIGDYWENLVRALRPPS</sequence>
<gene>
    <name evidence="5" type="ORF">DFR67_115114</name>
</gene>
<dbReference type="PANTHER" id="PTHR30055">
    <property type="entry name" value="HTH-TYPE TRANSCRIPTIONAL REGULATOR RUTR"/>
    <property type="match status" value="1"/>
</dbReference>
<evidence type="ECO:0000256" key="2">
    <source>
        <dbReference type="PROSITE-ProRule" id="PRU00335"/>
    </source>
</evidence>
<dbReference type="PROSITE" id="PS50977">
    <property type="entry name" value="HTH_TETR_2"/>
    <property type="match status" value="1"/>
</dbReference>
<dbReference type="Pfam" id="PF00440">
    <property type="entry name" value="TetR_N"/>
    <property type="match status" value="1"/>
</dbReference>
<accession>A0A318RDJ2</accession>
<comment type="caution">
    <text evidence="5">The sequence shown here is derived from an EMBL/GenBank/DDBJ whole genome shotgun (WGS) entry which is preliminary data.</text>
</comment>
<dbReference type="InterPro" id="IPR050109">
    <property type="entry name" value="HTH-type_TetR-like_transc_reg"/>
</dbReference>
<feature type="domain" description="HTH tetR-type" evidence="4">
    <location>
        <begin position="52"/>
        <end position="112"/>
    </location>
</feature>